<name>A0AAD4BC06_BOLED</name>
<evidence type="ECO:0000313" key="2">
    <source>
        <dbReference type="Proteomes" id="UP001194468"/>
    </source>
</evidence>
<sequence>HSMISCQELSAQQVCSYLLAHGDHYTSHVYRNMYWSSFEHHDGNVIACTNQVDDYRFRSQALQNVCLWDFCAQVDKVQRRHRGDDVEEHEADSDCLTEDDSDNREFMSGVQGLDVLSDTSYRRPCFQFLSNHVESKTRQLRVRHPSKRYMPVPIGSALPRQDREEFMARHARAMLLLFKPWRSASDLREGEDSWTSAYNAWTVDPRGTYPSKCRIVDNIHALQECKDARDQH</sequence>
<reference evidence="1" key="2">
    <citation type="journal article" date="2020" name="Nat. Commun.">
        <title>Large-scale genome sequencing of mycorrhizal fungi provides insights into the early evolution of symbiotic traits.</title>
        <authorList>
            <person name="Miyauchi S."/>
            <person name="Kiss E."/>
            <person name="Kuo A."/>
            <person name="Drula E."/>
            <person name="Kohler A."/>
            <person name="Sanchez-Garcia M."/>
            <person name="Morin E."/>
            <person name="Andreopoulos B."/>
            <person name="Barry K.W."/>
            <person name="Bonito G."/>
            <person name="Buee M."/>
            <person name="Carver A."/>
            <person name="Chen C."/>
            <person name="Cichocki N."/>
            <person name="Clum A."/>
            <person name="Culley D."/>
            <person name="Crous P.W."/>
            <person name="Fauchery L."/>
            <person name="Girlanda M."/>
            <person name="Hayes R.D."/>
            <person name="Keri Z."/>
            <person name="LaButti K."/>
            <person name="Lipzen A."/>
            <person name="Lombard V."/>
            <person name="Magnuson J."/>
            <person name="Maillard F."/>
            <person name="Murat C."/>
            <person name="Nolan M."/>
            <person name="Ohm R.A."/>
            <person name="Pangilinan J."/>
            <person name="Pereira M.F."/>
            <person name="Perotto S."/>
            <person name="Peter M."/>
            <person name="Pfister S."/>
            <person name="Riley R."/>
            <person name="Sitrit Y."/>
            <person name="Stielow J.B."/>
            <person name="Szollosi G."/>
            <person name="Zifcakova L."/>
            <person name="Stursova M."/>
            <person name="Spatafora J.W."/>
            <person name="Tedersoo L."/>
            <person name="Vaario L.M."/>
            <person name="Yamada A."/>
            <person name="Yan M."/>
            <person name="Wang P."/>
            <person name="Xu J."/>
            <person name="Bruns T."/>
            <person name="Baldrian P."/>
            <person name="Vilgalys R."/>
            <person name="Dunand C."/>
            <person name="Henrissat B."/>
            <person name="Grigoriev I.V."/>
            <person name="Hibbett D."/>
            <person name="Nagy L.G."/>
            <person name="Martin F.M."/>
        </authorList>
    </citation>
    <scope>NUCLEOTIDE SEQUENCE</scope>
    <source>
        <strain evidence="1">BED1</strain>
    </source>
</reference>
<organism evidence="1 2">
    <name type="scientific">Boletus edulis BED1</name>
    <dbReference type="NCBI Taxonomy" id="1328754"/>
    <lineage>
        <taxon>Eukaryota</taxon>
        <taxon>Fungi</taxon>
        <taxon>Dikarya</taxon>
        <taxon>Basidiomycota</taxon>
        <taxon>Agaricomycotina</taxon>
        <taxon>Agaricomycetes</taxon>
        <taxon>Agaricomycetidae</taxon>
        <taxon>Boletales</taxon>
        <taxon>Boletineae</taxon>
        <taxon>Boletaceae</taxon>
        <taxon>Boletoideae</taxon>
        <taxon>Boletus</taxon>
    </lineage>
</organism>
<proteinExistence type="predicted"/>
<comment type="caution">
    <text evidence="1">The sequence shown here is derived from an EMBL/GenBank/DDBJ whole genome shotgun (WGS) entry which is preliminary data.</text>
</comment>
<feature type="non-terminal residue" evidence="1">
    <location>
        <position position="232"/>
    </location>
</feature>
<dbReference type="EMBL" id="WHUW01000181">
    <property type="protein sequence ID" value="KAF8419141.1"/>
    <property type="molecule type" value="Genomic_DNA"/>
</dbReference>
<reference evidence="1" key="1">
    <citation type="submission" date="2019-10" db="EMBL/GenBank/DDBJ databases">
        <authorList>
            <consortium name="DOE Joint Genome Institute"/>
            <person name="Kuo A."/>
            <person name="Miyauchi S."/>
            <person name="Kiss E."/>
            <person name="Drula E."/>
            <person name="Kohler A."/>
            <person name="Sanchez-Garcia M."/>
            <person name="Andreopoulos B."/>
            <person name="Barry K.W."/>
            <person name="Bonito G."/>
            <person name="Buee M."/>
            <person name="Carver A."/>
            <person name="Chen C."/>
            <person name="Cichocki N."/>
            <person name="Clum A."/>
            <person name="Culley D."/>
            <person name="Crous P.W."/>
            <person name="Fauchery L."/>
            <person name="Girlanda M."/>
            <person name="Hayes R."/>
            <person name="Keri Z."/>
            <person name="LaButti K."/>
            <person name="Lipzen A."/>
            <person name="Lombard V."/>
            <person name="Magnuson J."/>
            <person name="Maillard F."/>
            <person name="Morin E."/>
            <person name="Murat C."/>
            <person name="Nolan M."/>
            <person name="Ohm R."/>
            <person name="Pangilinan J."/>
            <person name="Pereira M."/>
            <person name="Perotto S."/>
            <person name="Peter M."/>
            <person name="Riley R."/>
            <person name="Sitrit Y."/>
            <person name="Stielow B."/>
            <person name="Szollosi G."/>
            <person name="Zifcakova L."/>
            <person name="Stursova M."/>
            <person name="Spatafora J.W."/>
            <person name="Tedersoo L."/>
            <person name="Vaario L.-M."/>
            <person name="Yamada A."/>
            <person name="Yan M."/>
            <person name="Wang P."/>
            <person name="Xu J."/>
            <person name="Bruns T."/>
            <person name="Baldrian P."/>
            <person name="Vilgalys R."/>
            <person name="Henrissat B."/>
            <person name="Grigoriev I.V."/>
            <person name="Hibbett D."/>
            <person name="Nagy L.G."/>
            <person name="Martin F.M."/>
        </authorList>
    </citation>
    <scope>NUCLEOTIDE SEQUENCE</scope>
    <source>
        <strain evidence="1">BED1</strain>
    </source>
</reference>
<protein>
    <submittedName>
        <fullName evidence="1">Uncharacterized protein</fullName>
    </submittedName>
</protein>
<evidence type="ECO:0000313" key="1">
    <source>
        <dbReference type="EMBL" id="KAF8419141.1"/>
    </source>
</evidence>
<feature type="non-terminal residue" evidence="1">
    <location>
        <position position="1"/>
    </location>
</feature>
<dbReference type="Proteomes" id="UP001194468">
    <property type="component" value="Unassembled WGS sequence"/>
</dbReference>
<dbReference type="AlphaFoldDB" id="A0AAD4BC06"/>
<keyword evidence="2" id="KW-1185">Reference proteome</keyword>
<accession>A0AAD4BC06</accession>
<gene>
    <name evidence="1" type="ORF">L210DRAFT_3363401</name>
</gene>